<accession>A0ABT9NXU7</accession>
<dbReference type="Gene3D" id="2.60.120.860">
    <property type="match status" value="1"/>
</dbReference>
<comment type="caution">
    <text evidence="3">The sequence shown here is derived from an EMBL/GenBank/DDBJ whole genome shotgun (WGS) entry which is preliminary data.</text>
</comment>
<protein>
    <recommendedName>
        <fullName evidence="2">Siphovirus-type tail component C-terminal domain-containing protein</fullName>
    </recommendedName>
</protein>
<proteinExistence type="predicted"/>
<reference evidence="3 4" key="1">
    <citation type="submission" date="2023-07" db="EMBL/GenBank/DDBJ databases">
        <title>Sequencing the genomes of 1000 actinobacteria strains.</title>
        <authorList>
            <person name="Klenk H.-P."/>
        </authorList>
    </citation>
    <scope>NUCLEOTIDE SEQUENCE [LARGE SCALE GENOMIC DNA]</scope>
    <source>
        <strain evidence="3 4">DSM 44388</strain>
    </source>
</reference>
<sequence>MPFRYNPRYVVNEPPIHPPQASKFTWTSAAGRVTGLCDFEDSDLGIIVPPGAIGLGMLGYDYHETNSPTFDGSNIHGWRLPPRDIELPIALWAKDRNTLLELFHRLVVDFKPHPVLGAGTLTMTQYNGSARHIKAYYKGGFEGADDDQAWGLTWIKTVLSLHCPSPYWLGEEIARTFSSTGNGQTDPDPDPGGGSTTPTTFFFPLLPLVLAGGLPTVTTPVEDSEDVTLSALGEIAIKNVGTAPSRPVFTFTGPCDSVRVTNMSTGKYFEITGGVAAGRTLTIDTREEFRSVVETQPPAVSLPGEPDTGGIVTVNRYGDLVAGSSLWPLIEGDNTIQVSAPGIAADSNLKITWQARFLSGY</sequence>
<evidence type="ECO:0000259" key="2">
    <source>
        <dbReference type="Pfam" id="PF22768"/>
    </source>
</evidence>
<keyword evidence="4" id="KW-1185">Reference proteome</keyword>
<dbReference type="RefSeq" id="WP_307238812.1">
    <property type="nucleotide sequence ID" value="NZ_JAUSQZ010000001.1"/>
</dbReference>
<name>A0ABT9NXU7_9ACTN</name>
<dbReference type="Proteomes" id="UP001235712">
    <property type="component" value="Unassembled WGS sequence"/>
</dbReference>
<evidence type="ECO:0000256" key="1">
    <source>
        <dbReference type="SAM" id="MobiDB-lite"/>
    </source>
</evidence>
<dbReference type="InterPro" id="IPR054738">
    <property type="entry name" value="Siphovirus-type_tail_C"/>
</dbReference>
<gene>
    <name evidence="3" type="ORF">J2S57_000984</name>
</gene>
<dbReference type="Pfam" id="PF22768">
    <property type="entry name" value="SPP1_Dit"/>
    <property type="match status" value="1"/>
</dbReference>
<evidence type="ECO:0000313" key="3">
    <source>
        <dbReference type="EMBL" id="MDP9825235.1"/>
    </source>
</evidence>
<feature type="domain" description="Siphovirus-type tail component C-terminal" evidence="2">
    <location>
        <begin position="241"/>
        <end position="287"/>
    </location>
</feature>
<feature type="region of interest" description="Disordered" evidence="1">
    <location>
        <begin position="178"/>
        <end position="197"/>
    </location>
</feature>
<evidence type="ECO:0000313" key="4">
    <source>
        <dbReference type="Proteomes" id="UP001235712"/>
    </source>
</evidence>
<dbReference type="EMBL" id="JAUSQZ010000001">
    <property type="protein sequence ID" value="MDP9825235.1"/>
    <property type="molecule type" value="Genomic_DNA"/>
</dbReference>
<organism evidence="3 4">
    <name type="scientific">Kineosporia succinea</name>
    <dbReference type="NCBI Taxonomy" id="84632"/>
    <lineage>
        <taxon>Bacteria</taxon>
        <taxon>Bacillati</taxon>
        <taxon>Actinomycetota</taxon>
        <taxon>Actinomycetes</taxon>
        <taxon>Kineosporiales</taxon>
        <taxon>Kineosporiaceae</taxon>
        <taxon>Kineosporia</taxon>
    </lineage>
</organism>